<name>A0A7J8WSU4_GOSAI</name>
<organism evidence="1 2">
    <name type="scientific">Gossypium aridum</name>
    <name type="common">American cotton</name>
    <name type="synonym">Erioxylum aridum</name>
    <dbReference type="NCBI Taxonomy" id="34290"/>
    <lineage>
        <taxon>Eukaryota</taxon>
        <taxon>Viridiplantae</taxon>
        <taxon>Streptophyta</taxon>
        <taxon>Embryophyta</taxon>
        <taxon>Tracheophyta</taxon>
        <taxon>Spermatophyta</taxon>
        <taxon>Magnoliopsida</taxon>
        <taxon>eudicotyledons</taxon>
        <taxon>Gunneridae</taxon>
        <taxon>Pentapetalae</taxon>
        <taxon>rosids</taxon>
        <taxon>malvids</taxon>
        <taxon>Malvales</taxon>
        <taxon>Malvaceae</taxon>
        <taxon>Malvoideae</taxon>
        <taxon>Gossypium</taxon>
    </lineage>
</organism>
<comment type="caution">
    <text evidence="1">The sequence shown here is derived from an EMBL/GenBank/DDBJ whole genome shotgun (WGS) entry which is preliminary data.</text>
</comment>
<evidence type="ECO:0000313" key="1">
    <source>
        <dbReference type="EMBL" id="MBA0677960.1"/>
    </source>
</evidence>
<gene>
    <name evidence="1" type="ORF">Goari_019330</name>
</gene>
<feature type="non-terminal residue" evidence="1">
    <location>
        <position position="1"/>
    </location>
</feature>
<dbReference type="AlphaFoldDB" id="A0A7J8WSU4"/>
<protein>
    <submittedName>
        <fullName evidence="1">Uncharacterized protein</fullName>
    </submittedName>
</protein>
<sequence length="70" mass="7416">SAFACVQAIRFGAGFGFLKVELEGRHANIEAHTLAKEGLKDGSKTCLGSGHCRGTDCGDRGKCRGLVFYP</sequence>
<keyword evidence="2" id="KW-1185">Reference proteome</keyword>
<evidence type="ECO:0000313" key="2">
    <source>
        <dbReference type="Proteomes" id="UP000593577"/>
    </source>
</evidence>
<proteinExistence type="predicted"/>
<accession>A0A7J8WSU4</accession>
<reference evidence="1 2" key="1">
    <citation type="journal article" date="2019" name="Genome Biol. Evol.">
        <title>Insights into the evolution of the New World diploid cottons (Gossypium, subgenus Houzingenia) based on genome sequencing.</title>
        <authorList>
            <person name="Grover C.E."/>
            <person name="Arick M.A. 2nd"/>
            <person name="Thrash A."/>
            <person name="Conover J.L."/>
            <person name="Sanders W.S."/>
            <person name="Peterson D.G."/>
            <person name="Frelichowski J.E."/>
            <person name="Scheffler J.A."/>
            <person name="Scheffler B.E."/>
            <person name="Wendel J.F."/>
        </authorList>
    </citation>
    <scope>NUCLEOTIDE SEQUENCE [LARGE SCALE GENOMIC DNA]</scope>
    <source>
        <strain evidence="1">185</strain>
        <tissue evidence="1">Leaf</tissue>
    </source>
</reference>
<dbReference type="EMBL" id="JABFAA010000003">
    <property type="protein sequence ID" value="MBA0677960.1"/>
    <property type="molecule type" value="Genomic_DNA"/>
</dbReference>
<dbReference type="Proteomes" id="UP000593577">
    <property type="component" value="Unassembled WGS sequence"/>
</dbReference>